<gene>
    <name evidence="4" type="ORF">BD626DRAFT_493218</name>
</gene>
<dbReference type="PANTHER" id="PTHR40465">
    <property type="entry name" value="CHROMOSOME 1, WHOLE GENOME SHOTGUN SEQUENCE"/>
    <property type="match status" value="1"/>
</dbReference>
<sequence>MALTEEEQSERDLGTMFIAYIFVMMAYGFTVFQTYFYYSKCSKSTDGWVLRAVVGTLAVLDTASSGMFSHAMYYYLIITYMEGTDMDVITKPLCATLLLSIVCFFIVEMYHCIRAWQEGHPTTSAAIGFLGAATLALGTAMSVYLFEARDFGVLEQTKVKAITAAALGSSALAGMAIVYFQFSDFRFTCTDCSAASSTRGLIDKINMLVLRRGVMPAVFQLACFVLLLAMPWEKYWLALLFTSAKSHINCFFYLLNSRESMHATSLDTTVMDTLTMDSNRLQWRDSMSSVPQGFQVTTSTFIPTRATSSIPSTKRRPWRGGDDIHDVRGPTFAPRRH</sequence>
<protein>
    <recommendedName>
        <fullName evidence="3">DUF6534 domain-containing protein</fullName>
    </recommendedName>
</protein>
<evidence type="ECO:0000256" key="1">
    <source>
        <dbReference type="SAM" id="MobiDB-lite"/>
    </source>
</evidence>
<keyword evidence="2" id="KW-0812">Transmembrane</keyword>
<keyword evidence="2" id="KW-0472">Membrane</keyword>
<feature type="transmembrane region" description="Helical" evidence="2">
    <location>
        <begin position="161"/>
        <end position="180"/>
    </location>
</feature>
<reference evidence="4 5" key="1">
    <citation type="journal article" date="2019" name="New Phytol.">
        <title>Comparative genomics reveals unique wood-decay strategies and fruiting body development in the Schizophyllaceae.</title>
        <authorList>
            <person name="Almasi E."/>
            <person name="Sahu N."/>
            <person name="Krizsan K."/>
            <person name="Balint B."/>
            <person name="Kovacs G.M."/>
            <person name="Kiss B."/>
            <person name="Cseklye J."/>
            <person name="Drula E."/>
            <person name="Henrissat B."/>
            <person name="Nagy I."/>
            <person name="Chovatia M."/>
            <person name="Adam C."/>
            <person name="LaButti K."/>
            <person name="Lipzen A."/>
            <person name="Riley R."/>
            <person name="Grigoriev I.V."/>
            <person name="Nagy L.G."/>
        </authorList>
    </citation>
    <scope>NUCLEOTIDE SEQUENCE [LARGE SCALE GENOMIC DNA]</scope>
    <source>
        <strain evidence="4 5">NL-1724</strain>
    </source>
</reference>
<feature type="transmembrane region" description="Helical" evidence="2">
    <location>
        <begin position="50"/>
        <end position="76"/>
    </location>
</feature>
<feature type="transmembrane region" description="Helical" evidence="2">
    <location>
        <begin position="88"/>
        <end position="113"/>
    </location>
</feature>
<dbReference type="Proteomes" id="UP000320762">
    <property type="component" value="Unassembled WGS sequence"/>
</dbReference>
<feature type="domain" description="DUF6534" evidence="3">
    <location>
        <begin position="192"/>
        <end position="260"/>
    </location>
</feature>
<feature type="compositionally biased region" description="Basic and acidic residues" evidence="1">
    <location>
        <begin position="319"/>
        <end position="328"/>
    </location>
</feature>
<evidence type="ECO:0000313" key="5">
    <source>
        <dbReference type="Proteomes" id="UP000320762"/>
    </source>
</evidence>
<keyword evidence="5" id="KW-1185">Reference proteome</keyword>
<evidence type="ECO:0000313" key="4">
    <source>
        <dbReference type="EMBL" id="TRM63931.1"/>
    </source>
</evidence>
<dbReference type="InterPro" id="IPR045339">
    <property type="entry name" value="DUF6534"/>
</dbReference>
<evidence type="ECO:0000256" key="2">
    <source>
        <dbReference type="SAM" id="Phobius"/>
    </source>
</evidence>
<organism evidence="4 5">
    <name type="scientific">Schizophyllum amplum</name>
    <dbReference type="NCBI Taxonomy" id="97359"/>
    <lineage>
        <taxon>Eukaryota</taxon>
        <taxon>Fungi</taxon>
        <taxon>Dikarya</taxon>
        <taxon>Basidiomycota</taxon>
        <taxon>Agaricomycotina</taxon>
        <taxon>Agaricomycetes</taxon>
        <taxon>Agaricomycetidae</taxon>
        <taxon>Agaricales</taxon>
        <taxon>Schizophyllaceae</taxon>
        <taxon>Schizophyllum</taxon>
    </lineage>
</organism>
<feature type="transmembrane region" description="Helical" evidence="2">
    <location>
        <begin position="17"/>
        <end position="38"/>
    </location>
</feature>
<dbReference type="EMBL" id="VDMD01000008">
    <property type="protein sequence ID" value="TRM63931.1"/>
    <property type="molecule type" value="Genomic_DNA"/>
</dbReference>
<dbReference type="AlphaFoldDB" id="A0A550CGJ5"/>
<accession>A0A550CGJ5</accession>
<evidence type="ECO:0000259" key="3">
    <source>
        <dbReference type="Pfam" id="PF20152"/>
    </source>
</evidence>
<feature type="transmembrane region" description="Helical" evidence="2">
    <location>
        <begin position="209"/>
        <end position="229"/>
    </location>
</feature>
<comment type="caution">
    <text evidence="4">The sequence shown here is derived from an EMBL/GenBank/DDBJ whole genome shotgun (WGS) entry which is preliminary data.</text>
</comment>
<feature type="transmembrane region" description="Helical" evidence="2">
    <location>
        <begin position="125"/>
        <end position="146"/>
    </location>
</feature>
<feature type="transmembrane region" description="Helical" evidence="2">
    <location>
        <begin position="235"/>
        <end position="255"/>
    </location>
</feature>
<name>A0A550CGJ5_9AGAR</name>
<feature type="region of interest" description="Disordered" evidence="1">
    <location>
        <begin position="307"/>
        <end position="337"/>
    </location>
</feature>
<dbReference type="OrthoDB" id="3046149at2759"/>
<dbReference type="Pfam" id="PF20152">
    <property type="entry name" value="DUF6534"/>
    <property type="match status" value="1"/>
</dbReference>
<keyword evidence="2" id="KW-1133">Transmembrane helix</keyword>
<dbReference type="STRING" id="97359.A0A550CGJ5"/>
<proteinExistence type="predicted"/>
<dbReference type="PANTHER" id="PTHR40465:SF1">
    <property type="entry name" value="DUF6534 DOMAIN-CONTAINING PROTEIN"/>
    <property type="match status" value="1"/>
</dbReference>